<accession>A0ABP0QF51</accession>
<dbReference type="PROSITE" id="PS50011">
    <property type="entry name" value="PROTEIN_KINASE_DOM"/>
    <property type="match status" value="1"/>
</dbReference>
<dbReference type="InterPro" id="IPR000719">
    <property type="entry name" value="Prot_kinase_dom"/>
</dbReference>
<dbReference type="PANTHER" id="PTHR22967:SF57">
    <property type="entry name" value="AUXILIN, ISOFORM A-RELATED"/>
    <property type="match status" value="1"/>
</dbReference>
<comment type="catalytic activity">
    <reaction evidence="8">
        <text>L-seryl-[protein] + ATP = O-phospho-L-seryl-[protein] + ADP + H(+)</text>
        <dbReference type="Rhea" id="RHEA:17989"/>
        <dbReference type="Rhea" id="RHEA-COMP:9863"/>
        <dbReference type="Rhea" id="RHEA-COMP:11604"/>
        <dbReference type="ChEBI" id="CHEBI:15378"/>
        <dbReference type="ChEBI" id="CHEBI:29999"/>
        <dbReference type="ChEBI" id="CHEBI:30616"/>
        <dbReference type="ChEBI" id="CHEBI:83421"/>
        <dbReference type="ChEBI" id="CHEBI:456216"/>
        <dbReference type="EC" id="2.7.11.1"/>
    </reaction>
</comment>
<keyword evidence="3" id="KW-0808">Transferase</keyword>
<evidence type="ECO:0000256" key="6">
    <source>
        <dbReference type="ARBA" id="ARBA00022840"/>
    </source>
</evidence>
<dbReference type="PANTHER" id="PTHR22967">
    <property type="entry name" value="SERINE/THREONINE PROTEIN KINASE"/>
    <property type="match status" value="1"/>
</dbReference>
<comment type="catalytic activity">
    <reaction evidence="7">
        <text>L-threonyl-[protein] + ATP = O-phospho-L-threonyl-[protein] + ADP + H(+)</text>
        <dbReference type="Rhea" id="RHEA:46608"/>
        <dbReference type="Rhea" id="RHEA-COMP:11060"/>
        <dbReference type="Rhea" id="RHEA-COMP:11605"/>
        <dbReference type="ChEBI" id="CHEBI:15378"/>
        <dbReference type="ChEBI" id="CHEBI:30013"/>
        <dbReference type="ChEBI" id="CHEBI:30616"/>
        <dbReference type="ChEBI" id="CHEBI:61977"/>
        <dbReference type="ChEBI" id="CHEBI:456216"/>
        <dbReference type="EC" id="2.7.11.1"/>
    </reaction>
</comment>
<dbReference type="InterPro" id="IPR011009">
    <property type="entry name" value="Kinase-like_dom_sf"/>
</dbReference>
<evidence type="ECO:0000313" key="12">
    <source>
        <dbReference type="Proteomes" id="UP001642464"/>
    </source>
</evidence>
<name>A0ABP0QF51_9DINO</name>
<protein>
    <recommendedName>
        <fullName evidence="1">non-specific serine/threonine protein kinase</fullName>
        <ecNumber evidence="1">2.7.11.1</ecNumber>
    </recommendedName>
</protein>
<feature type="compositionally biased region" description="Basic and acidic residues" evidence="9">
    <location>
        <begin position="253"/>
        <end position="264"/>
    </location>
</feature>
<gene>
    <name evidence="11" type="ORF">SCF082_LOCUS41090</name>
</gene>
<evidence type="ECO:0000259" key="10">
    <source>
        <dbReference type="PROSITE" id="PS50011"/>
    </source>
</evidence>
<evidence type="ECO:0000256" key="1">
    <source>
        <dbReference type="ARBA" id="ARBA00012513"/>
    </source>
</evidence>
<keyword evidence="4" id="KW-0547">Nucleotide-binding</keyword>
<feature type="domain" description="Protein kinase" evidence="10">
    <location>
        <begin position="488"/>
        <end position="824"/>
    </location>
</feature>
<evidence type="ECO:0000256" key="7">
    <source>
        <dbReference type="ARBA" id="ARBA00047899"/>
    </source>
</evidence>
<reference evidence="11 12" key="1">
    <citation type="submission" date="2024-02" db="EMBL/GenBank/DDBJ databases">
        <authorList>
            <person name="Chen Y."/>
            <person name="Shah S."/>
            <person name="Dougan E. K."/>
            <person name="Thang M."/>
            <person name="Chan C."/>
        </authorList>
    </citation>
    <scope>NUCLEOTIDE SEQUENCE [LARGE SCALE GENOMIC DNA]</scope>
</reference>
<evidence type="ECO:0000256" key="5">
    <source>
        <dbReference type="ARBA" id="ARBA00022777"/>
    </source>
</evidence>
<evidence type="ECO:0000256" key="9">
    <source>
        <dbReference type="SAM" id="MobiDB-lite"/>
    </source>
</evidence>
<dbReference type="Gene3D" id="1.10.510.10">
    <property type="entry name" value="Transferase(Phosphotransferase) domain 1"/>
    <property type="match status" value="1"/>
</dbReference>
<keyword evidence="5" id="KW-0418">Kinase</keyword>
<evidence type="ECO:0000256" key="3">
    <source>
        <dbReference type="ARBA" id="ARBA00022679"/>
    </source>
</evidence>
<evidence type="ECO:0000313" key="11">
    <source>
        <dbReference type="EMBL" id="CAK9086878.1"/>
    </source>
</evidence>
<proteinExistence type="predicted"/>
<dbReference type="PROSITE" id="PS00108">
    <property type="entry name" value="PROTEIN_KINASE_ST"/>
    <property type="match status" value="1"/>
</dbReference>
<keyword evidence="6" id="KW-0067">ATP-binding</keyword>
<dbReference type="SUPFAM" id="SSF56801">
    <property type="entry name" value="Acetyl-CoA synthetase-like"/>
    <property type="match status" value="1"/>
</dbReference>
<evidence type="ECO:0000256" key="4">
    <source>
        <dbReference type="ARBA" id="ARBA00022741"/>
    </source>
</evidence>
<evidence type="ECO:0000256" key="2">
    <source>
        <dbReference type="ARBA" id="ARBA00022527"/>
    </source>
</evidence>
<feature type="non-terminal residue" evidence="11">
    <location>
        <position position="966"/>
    </location>
</feature>
<keyword evidence="2" id="KW-0723">Serine/threonine-protein kinase</keyword>
<dbReference type="Pfam" id="PF00069">
    <property type="entry name" value="Pkinase"/>
    <property type="match status" value="1"/>
</dbReference>
<dbReference type="InterPro" id="IPR045851">
    <property type="entry name" value="AMP-bd_C_sf"/>
</dbReference>
<dbReference type="SMART" id="SM00220">
    <property type="entry name" value="S_TKc"/>
    <property type="match status" value="1"/>
</dbReference>
<sequence length="966" mass="105758">MGYLTSDVPPRGEILARVEPDAAGYFSLVRWTPDGTLAKEPGSSDWIDLDGVRYFCTGDVGEQLAPGQIRVIDRCKNHFKLAQGIYVAPEPVEAVLRQSPWVSELFVWGNGSMRSCAAVVVPKAQIDEGTLLKDLAELGAKQGLKPWEIPGEILLEPIPFAQQPDLWTASGKLSRVQLRRRYAGREEVVEGGHEVARAKEGAPLVCAGLRSLLAELRPNRAWAPSELIGSLGLDSLGGSEGRTSEKGGGALEALREERAYETQETRPTATSSRRPRAVLVTGATGFLGAFVAFELCRRHGRTVLCLVRGGDEEERLLQCLKFYRLWHRPSLPPNLRVLPSRGVEDPRLGLGHGALHEALRGSRLEAIVHCAAWVSGVHPYEALMAANVRGTQHAISLALQMDAKLLHVSTLGFLPESHPEEPLRPADESSTGDAVELLGRSGYAQSKWVAEQLVWEATRMWPKLQAKVVRPGTVCGHPETGASNPKDALSLLILGLLQLGEVALAAESPLPPGFNLVPIHHVASAMAELLDRWPDECAVLHLCAAPEAVLAMPRVVEWLRAAGHPLREVSVEAFCARVQQVDERHPLFKFRASLSRPAVRSKSSSSSLSAHTRGQVDRCGTLPSAQLNEAGFRACVAFLLQATGLFAPDTAEVVPVMREAALGLAFLHSLGIVHYDLKPENILFNEGHVRLCDFGSASERQWPDFGPDASRRAAREVELFFSNRTTPMFRPPELADPDLVRLPVTAAADLFMLGLCLYQMLFAVHAFPLEGRLANIHVRYVLPEGAETCYSPALLSTLAALLSRDPLQRPRGEVILGIGPRSFRALGVRCPSSVPRAPSSDLARLPSLGGKVSVPEQCAEFTRICQKENEVQMQTALRELDSEGLQLLKAGKVPELSHQLFMKSAPDLMHPRGKLQTAGQDLLQRKISRELPQRVAAETATLRKQIDAEIRERRRLFADLRQRAKT</sequence>
<dbReference type="SUPFAM" id="SSF51735">
    <property type="entry name" value="NAD(P)-binding Rossmann-fold domains"/>
    <property type="match status" value="1"/>
</dbReference>
<dbReference type="Pfam" id="PF07993">
    <property type="entry name" value="NAD_binding_4"/>
    <property type="match status" value="1"/>
</dbReference>
<dbReference type="InterPro" id="IPR008271">
    <property type="entry name" value="Ser/Thr_kinase_AS"/>
</dbReference>
<dbReference type="Gene3D" id="3.30.300.30">
    <property type="match status" value="1"/>
</dbReference>
<comment type="caution">
    <text evidence="11">The sequence shown here is derived from an EMBL/GenBank/DDBJ whole genome shotgun (WGS) entry which is preliminary data.</text>
</comment>
<dbReference type="Proteomes" id="UP001642464">
    <property type="component" value="Unassembled WGS sequence"/>
</dbReference>
<dbReference type="InterPro" id="IPR013120">
    <property type="entry name" value="FAR_NAD-bd"/>
</dbReference>
<organism evidence="11 12">
    <name type="scientific">Durusdinium trenchii</name>
    <dbReference type="NCBI Taxonomy" id="1381693"/>
    <lineage>
        <taxon>Eukaryota</taxon>
        <taxon>Sar</taxon>
        <taxon>Alveolata</taxon>
        <taxon>Dinophyceae</taxon>
        <taxon>Suessiales</taxon>
        <taxon>Symbiodiniaceae</taxon>
        <taxon>Durusdinium</taxon>
    </lineage>
</organism>
<dbReference type="InterPro" id="IPR036291">
    <property type="entry name" value="NAD(P)-bd_dom_sf"/>
</dbReference>
<dbReference type="SUPFAM" id="SSF56112">
    <property type="entry name" value="Protein kinase-like (PK-like)"/>
    <property type="match status" value="1"/>
</dbReference>
<feature type="region of interest" description="Disordered" evidence="9">
    <location>
        <begin position="238"/>
        <end position="274"/>
    </location>
</feature>
<dbReference type="Gene3D" id="3.40.50.720">
    <property type="entry name" value="NAD(P)-binding Rossmann-like Domain"/>
    <property type="match status" value="1"/>
</dbReference>
<dbReference type="EC" id="2.7.11.1" evidence="1"/>
<dbReference type="EMBL" id="CAXAMM010039498">
    <property type="protein sequence ID" value="CAK9086878.1"/>
    <property type="molecule type" value="Genomic_DNA"/>
</dbReference>
<keyword evidence="12" id="KW-1185">Reference proteome</keyword>
<evidence type="ECO:0000256" key="8">
    <source>
        <dbReference type="ARBA" id="ARBA00048679"/>
    </source>
</evidence>